<proteinExistence type="predicted"/>
<reference evidence="3" key="1">
    <citation type="submission" date="2012-02" db="EMBL/GenBank/DDBJ databases">
        <title>Complete sequence of Desulfitobacterium dichloroeliminans LMG P-21439.</title>
        <authorList>
            <person name="Lucas S."/>
            <person name="Han J."/>
            <person name="Lapidus A."/>
            <person name="Cheng J.-F."/>
            <person name="Goodwin L."/>
            <person name="Pitluck S."/>
            <person name="Peters L."/>
            <person name="Ovchinnikova G."/>
            <person name="Teshima H."/>
            <person name="Detter J.C."/>
            <person name="Han C."/>
            <person name="Tapia R."/>
            <person name="Land M."/>
            <person name="Hauser L."/>
            <person name="Kyrpides N."/>
            <person name="Ivanova N."/>
            <person name="Pagani I."/>
            <person name="Kruse T."/>
            <person name="de Vos W.M."/>
            <person name="Boon N."/>
            <person name="Smidt H."/>
            <person name="Woyke T."/>
        </authorList>
    </citation>
    <scope>NUCLEOTIDE SEQUENCE [LARGE SCALE GENOMIC DNA]</scope>
    <source>
        <strain evidence="3">LMG P-21439 / DCA1</strain>
    </source>
</reference>
<keyword evidence="1" id="KW-1133">Transmembrane helix</keyword>
<dbReference type="KEGG" id="ddl:Desdi_0705"/>
<dbReference type="RefSeq" id="WP_015261234.1">
    <property type="nucleotide sequence ID" value="NC_019903.1"/>
</dbReference>
<keyword evidence="1" id="KW-0812">Transmembrane</keyword>
<dbReference type="Proteomes" id="UP000010797">
    <property type="component" value="Chromosome"/>
</dbReference>
<accession>L0F4X0</accession>
<keyword evidence="1" id="KW-0472">Membrane</keyword>
<feature type="transmembrane region" description="Helical" evidence="1">
    <location>
        <begin position="20"/>
        <end position="40"/>
    </location>
</feature>
<sequence>MYKLDSQYITLFAGTAPNLIPSFLFTLIGIFYIVPFYKGIEAINKSIFIYLINVLNIVFFILIEYLHVVFKLGKWDDYDIVASLIGIGFSAAFLFQVTKGFYRKNDMWLGRRGNS</sequence>
<feature type="transmembrane region" description="Helical" evidence="1">
    <location>
        <begin position="80"/>
        <end position="102"/>
    </location>
</feature>
<name>L0F4X0_DESDL</name>
<protein>
    <submittedName>
        <fullName evidence="2">Uncharacterized protein</fullName>
    </submittedName>
</protein>
<keyword evidence="3" id="KW-1185">Reference proteome</keyword>
<dbReference type="HOGENOM" id="CLU_2105024_0_0_9"/>
<evidence type="ECO:0000313" key="2">
    <source>
        <dbReference type="EMBL" id="AGA68232.1"/>
    </source>
</evidence>
<gene>
    <name evidence="2" type="ordered locus">Desdi_0705</name>
</gene>
<evidence type="ECO:0000256" key="1">
    <source>
        <dbReference type="SAM" id="Phobius"/>
    </source>
</evidence>
<dbReference type="EMBL" id="CP003344">
    <property type="protein sequence ID" value="AGA68232.1"/>
    <property type="molecule type" value="Genomic_DNA"/>
</dbReference>
<organism evidence="2 3">
    <name type="scientific">Desulfitobacterium dichloroeliminans (strain LMG P-21439 / DCA1)</name>
    <dbReference type="NCBI Taxonomy" id="871963"/>
    <lineage>
        <taxon>Bacteria</taxon>
        <taxon>Bacillati</taxon>
        <taxon>Bacillota</taxon>
        <taxon>Clostridia</taxon>
        <taxon>Eubacteriales</taxon>
        <taxon>Desulfitobacteriaceae</taxon>
        <taxon>Desulfitobacterium</taxon>
    </lineage>
</organism>
<feature type="transmembrane region" description="Helical" evidence="1">
    <location>
        <begin position="47"/>
        <end position="68"/>
    </location>
</feature>
<dbReference type="AlphaFoldDB" id="L0F4X0"/>
<evidence type="ECO:0000313" key="3">
    <source>
        <dbReference type="Proteomes" id="UP000010797"/>
    </source>
</evidence>